<evidence type="ECO:0000313" key="2">
    <source>
        <dbReference type="EMBL" id="MEW9264573.1"/>
    </source>
</evidence>
<dbReference type="RefSeq" id="WP_367637319.1">
    <property type="nucleotide sequence ID" value="NZ_JBFNQN010000004.1"/>
</dbReference>
<comment type="caution">
    <text evidence="2">The sequence shown here is derived from an EMBL/GenBank/DDBJ whole genome shotgun (WGS) entry which is preliminary data.</text>
</comment>
<feature type="chain" id="PRO_5046082935" description="Lipoprotein" evidence="1">
    <location>
        <begin position="28"/>
        <end position="291"/>
    </location>
</feature>
<organism evidence="2 3">
    <name type="scientific">Kineococcus endophyticus</name>
    <dbReference type="NCBI Taxonomy" id="1181883"/>
    <lineage>
        <taxon>Bacteria</taxon>
        <taxon>Bacillati</taxon>
        <taxon>Actinomycetota</taxon>
        <taxon>Actinomycetes</taxon>
        <taxon>Kineosporiales</taxon>
        <taxon>Kineosporiaceae</taxon>
        <taxon>Kineococcus</taxon>
    </lineage>
</organism>
<protein>
    <recommendedName>
        <fullName evidence="4">Lipoprotein</fullName>
    </recommendedName>
</protein>
<dbReference type="PROSITE" id="PS51257">
    <property type="entry name" value="PROKAR_LIPOPROTEIN"/>
    <property type="match status" value="1"/>
</dbReference>
<dbReference type="EMBL" id="JBFNQN010000004">
    <property type="protein sequence ID" value="MEW9264573.1"/>
    <property type="molecule type" value="Genomic_DNA"/>
</dbReference>
<proteinExistence type="predicted"/>
<evidence type="ECO:0008006" key="4">
    <source>
        <dbReference type="Google" id="ProtNLM"/>
    </source>
</evidence>
<accession>A0ABV3P4M3</accession>
<reference evidence="2 3" key="1">
    <citation type="submission" date="2024-07" db="EMBL/GenBank/DDBJ databases">
        <authorList>
            <person name="Thanompreechachai J."/>
            <person name="Duangmal K."/>
        </authorList>
    </citation>
    <scope>NUCLEOTIDE SEQUENCE [LARGE SCALE GENOMIC DNA]</scope>
    <source>
        <strain evidence="2 3">KCTC 19886</strain>
    </source>
</reference>
<evidence type="ECO:0000313" key="3">
    <source>
        <dbReference type="Proteomes" id="UP001555826"/>
    </source>
</evidence>
<keyword evidence="3" id="KW-1185">Reference proteome</keyword>
<sequence length="291" mass="29807">MTRPAAALLAVLLLAACAPQGPTPGTAAAPSRADLVPDAHDGPLTTTGTVLEDAGHGPQLCVGAVATSYPPQCGGPDVLGFSFDDVPAGVYEAAVDSRWGSFALTGVVERVGDRDVVRLTAPPRPTTEPLDPPLVAEFSVDFTTPCPAPAGGWTGPDPARASDDALGSAGALAPGVPGYTLLWIDEQAPGHRVLNVSTAGDLAAMESAVRQVWGGALCVSPAQRSEADLARVREEVEASVAPLVLDVQLDAKAGRVTATALLARESDQQRLDERYGPGVVRLSSVLRVPST</sequence>
<dbReference type="Proteomes" id="UP001555826">
    <property type="component" value="Unassembled WGS sequence"/>
</dbReference>
<keyword evidence="1" id="KW-0732">Signal</keyword>
<name>A0ABV3P4M3_9ACTN</name>
<evidence type="ECO:0000256" key="1">
    <source>
        <dbReference type="SAM" id="SignalP"/>
    </source>
</evidence>
<gene>
    <name evidence="2" type="ORF">AB1207_07430</name>
</gene>
<feature type="signal peptide" evidence="1">
    <location>
        <begin position="1"/>
        <end position="27"/>
    </location>
</feature>